<dbReference type="PROSITE" id="PS00287">
    <property type="entry name" value="CYSTATIN"/>
    <property type="match status" value="1"/>
</dbReference>
<dbReference type="PROSITE" id="PS51257">
    <property type="entry name" value="PROKAR_LIPOPROTEIN"/>
    <property type="match status" value="1"/>
</dbReference>
<dbReference type="GO" id="GO:0004869">
    <property type="term" value="F:cysteine-type endopeptidase inhibitor activity"/>
    <property type="evidence" value="ECO:0007669"/>
    <property type="project" value="UniProtKB-KW"/>
</dbReference>
<dbReference type="PANTHER" id="PTHR11413">
    <property type="entry name" value="CYSTATIN FAMILY MEMBER"/>
    <property type="match status" value="1"/>
</dbReference>
<evidence type="ECO:0000259" key="4">
    <source>
        <dbReference type="SMART" id="SM00043"/>
    </source>
</evidence>
<proteinExistence type="inferred from homology"/>
<organism evidence="5">
    <name type="scientific">Rhizophora mucronata</name>
    <name type="common">Asiatic mangrove</name>
    <dbReference type="NCBI Taxonomy" id="61149"/>
    <lineage>
        <taxon>Eukaryota</taxon>
        <taxon>Viridiplantae</taxon>
        <taxon>Streptophyta</taxon>
        <taxon>Embryophyta</taxon>
        <taxon>Tracheophyta</taxon>
        <taxon>Spermatophyta</taxon>
        <taxon>Magnoliopsida</taxon>
        <taxon>eudicotyledons</taxon>
        <taxon>Gunneridae</taxon>
        <taxon>Pentapetalae</taxon>
        <taxon>rosids</taxon>
        <taxon>fabids</taxon>
        <taxon>Malpighiales</taxon>
        <taxon>Rhizophoraceae</taxon>
        <taxon>Rhizophora</taxon>
    </lineage>
</organism>
<evidence type="ECO:0000256" key="3">
    <source>
        <dbReference type="RuleBase" id="RU362130"/>
    </source>
</evidence>
<evidence type="ECO:0000313" key="5">
    <source>
        <dbReference type="EMBL" id="MBW82013.1"/>
    </source>
</evidence>
<dbReference type="SMART" id="SM00043">
    <property type="entry name" value="CY"/>
    <property type="match status" value="1"/>
</dbReference>
<feature type="domain" description="Cystatin" evidence="4">
    <location>
        <begin position="50"/>
        <end position="134"/>
    </location>
</feature>
<name>A0A2P2ILF9_RHIMU</name>
<protein>
    <recommendedName>
        <fullName evidence="3">Cysteine proteinase inhibitor</fullName>
    </recommendedName>
</protein>
<evidence type="ECO:0000256" key="2">
    <source>
        <dbReference type="ARBA" id="ARBA00022704"/>
    </source>
</evidence>
<dbReference type="InterPro" id="IPR000010">
    <property type="entry name" value="Cystatin_dom"/>
</dbReference>
<reference evidence="5" key="1">
    <citation type="submission" date="2018-02" db="EMBL/GenBank/DDBJ databases">
        <title>Rhizophora mucronata_Transcriptome.</title>
        <authorList>
            <person name="Meera S.P."/>
            <person name="Sreeshan A."/>
            <person name="Augustine A."/>
        </authorList>
    </citation>
    <scope>NUCLEOTIDE SEQUENCE</scope>
    <source>
        <tissue evidence="5">Leaf</tissue>
    </source>
</reference>
<dbReference type="InterPro" id="IPR018073">
    <property type="entry name" value="Prot_inh_cystat_CS"/>
</dbReference>
<dbReference type="CDD" id="cd00042">
    <property type="entry name" value="CY"/>
    <property type="match status" value="2"/>
</dbReference>
<dbReference type="Pfam" id="PF16845">
    <property type="entry name" value="SQAPI"/>
    <property type="match status" value="1"/>
</dbReference>
<accession>A0A2P2ILF9</accession>
<dbReference type="AlphaFoldDB" id="A0A2P2ILF9"/>
<dbReference type="InterPro" id="IPR046350">
    <property type="entry name" value="Cystatin_sf"/>
</dbReference>
<sequence length="236" mass="26571">MPRTMAMNSFSVAISGIVFLLCGCFCELVLCYREEGNLIRMTVKPGGIRDCLHGLQNSAEIEGLARFAVQEHNKKQNAFLEFVRVLKAKEQVVAGKLYHLTLEAMDAGKKVIYEAKVLVKPWMHLKQLQEFNHAEGGSSFTTSDLGIKGDGQGPGWRPVPTNDPLVQDAANHAIKSIQQRSNSLSPYELLEILLAKAKVIEDYAKFDLLLRVRRGIKEDNFRVKVTRNREGKFFYS</sequence>
<dbReference type="SUPFAM" id="SSF54403">
    <property type="entry name" value="Cystatin/monellin"/>
    <property type="match status" value="2"/>
</dbReference>
<comment type="similarity">
    <text evidence="3">Belongs to the cystatin family. Phytocystatin subfamily.</text>
</comment>
<evidence type="ECO:0000256" key="1">
    <source>
        <dbReference type="ARBA" id="ARBA00022690"/>
    </source>
</evidence>
<dbReference type="Gene3D" id="3.10.450.10">
    <property type="match status" value="2"/>
</dbReference>
<keyword evidence="1 3" id="KW-0646">Protease inhibitor</keyword>
<dbReference type="EMBL" id="GGEC01001530">
    <property type="protein sequence ID" value="MBW82013.1"/>
    <property type="molecule type" value="Transcribed_RNA"/>
</dbReference>
<keyword evidence="2 3" id="KW-0789">Thiol protease inhibitor</keyword>
<dbReference type="PANTHER" id="PTHR11413:SF110">
    <property type="entry name" value="CYSTEINE PROTEINASE INHIBITOR 6"/>
    <property type="match status" value="1"/>
</dbReference>
<dbReference type="InterPro" id="IPR027214">
    <property type="entry name" value="Cystatin"/>
</dbReference>